<feature type="compositionally biased region" description="Basic and acidic residues" evidence="1">
    <location>
        <begin position="2220"/>
        <end position="2237"/>
    </location>
</feature>
<feature type="compositionally biased region" description="Low complexity" evidence="1">
    <location>
        <begin position="1549"/>
        <end position="1582"/>
    </location>
</feature>
<organism evidence="3">
    <name type="scientific">Cuerna arida</name>
    <dbReference type="NCBI Taxonomy" id="1464854"/>
    <lineage>
        <taxon>Eukaryota</taxon>
        <taxon>Metazoa</taxon>
        <taxon>Ecdysozoa</taxon>
        <taxon>Arthropoda</taxon>
        <taxon>Hexapoda</taxon>
        <taxon>Insecta</taxon>
        <taxon>Pterygota</taxon>
        <taxon>Neoptera</taxon>
        <taxon>Paraneoptera</taxon>
        <taxon>Hemiptera</taxon>
        <taxon>Auchenorrhyncha</taxon>
        <taxon>Membracoidea</taxon>
        <taxon>Cicadellidae</taxon>
        <taxon>Cicadellinae</taxon>
        <taxon>Proconiini</taxon>
        <taxon>Cuerna</taxon>
    </lineage>
</organism>
<feature type="region of interest" description="Disordered" evidence="1">
    <location>
        <begin position="2358"/>
        <end position="2440"/>
    </location>
</feature>
<feature type="compositionally biased region" description="Low complexity" evidence="1">
    <location>
        <begin position="79"/>
        <end position="90"/>
    </location>
</feature>
<feature type="compositionally biased region" description="Low complexity" evidence="1">
    <location>
        <begin position="3058"/>
        <end position="3070"/>
    </location>
</feature>
<feature type="region of interest" description="Disordered" evidence="1">
    <location>
        <begin position="2330"/>
        <end position="2349"/>
    </location>
</feature>
<feature type="compositionally biased region" description="Basic and acidic residues" evidence="1">
    <location>
        <begin position="1587"/>
        <end position="1599"/>
    </location>
</feature>
<reference evidence="3" key="1">
    <citation type="submission" date="2015-11" db="EMBL/GenBank/DDBJ databases">
        <title>De novo transcriptome assembly of four potential Pierce s Disease insect vectors from Arizona vineyards.</title>
        <authorList>
            <person name="Tassone E.E."/>
        </authorList>
    </citation>
    <scope>NUCLEOTIDE SEQUENCE</scope>
</reference>
<feature type="compositionally biased region" description="Basic and acidic residues" evidence="1">
    <location>
        <begin position="2563"/>
        <end position="2576"/>
    </location>
</feature>
<feature type="compositionally biased region" description="Polar residues" evidence="1">
    <location>
        <begin position="1681"/>
        <end position="1694"/>
    </location>
</feature>
<feature type="region of interest" description="Disordered" evidence="1">
    <location>
        <begin position="1"/>
        <end position="106"/>
    </location>
</feature>
<feature type="compositionally biased region" description="Basic and acidic residues" evidence="1">
    <location>
        <begin position="904"/>
        <end position="949"/>
    </location>
</feature>
<feature type="compositionally biased region" description="Polar residues" evidence="1">
    <location>
        <begin position="2487"/>
        <end position="2521"/>
    </location>
</feature>
<feature type="compositionally biased region" description="Basic and acidic residues" evidence="1">
    <location>
        <begin position="91"/>
        <end position="101"/>
    </location>
</feature>
<feature type="compositionally biased region" description="Basic and acidic residues" evidence="1">
    <location>
        <begin position="981"/>
        <end position="998"/>
    </location>
</feature>
<feature type="compositionally biased region" description="Low complexity" evidence="1">
    <location>
        <begin position="3029"/>
        <end position="3045"/>
    </location>
</feature>
<feature type="region of interest" description="Disordered" evidence="1">
    <location>
        <begin position="2213"/>
        <end position="2243"/>
    </location>
</feature>
<evidence type="ECO:0000313" key="3">
    <source>
        <dbReference type="EMBL" id="JAS58686.1"/>
    </source>
</evidence>
<feature type="compositionally biased region" description="Polar residues" evidence="1">
    <location>
        <begin position="670"/>
        <end position="683"/>
    </location>
</feature>
<feature type="region of interest" description="Disordered" evidence="1">
    <location>
        <begin position="635"/>
        <end position="1037"/>
    </location>
</feature>
<feature type="compositionally biased region" description="Basic and acidic residues" evidence="1">
    <location>
        <begin position="782"/>
        <end position="792"/>
    </location>
</feature>
<feature type="compositionally biased region" description="Basic and acidic residues" evidence="1">
    <location>
        <begin position="1102"/>
        <end position="1111"/>
    </location>
</feature>
<accession>A0A1B6G8B6</accession>
<feature type="compositionally biased region" description="Low complexity" evidence="1">
    <location>
        <begin position="325"/>
        <end position="347"/>
    </location>
</feature>
<feature type="compositionally biased region" description="Polar residues" evidence="1">
    <location>
        <begin position="2330"/>
        <end position="2346"/>
    </location>
</feature>
<feature type="compositionally biased region" description="Polar residues" evidence="1">
    <location>
        <begin position="353"/>
        <end position="390"/>
    </location>
</feature>
<feature type="compositionally biased region" description="Basic and acidic residues" evidence="1">
    <location>
        <begin position="1481"/>
        <end position="1514"/>
    </location>
</feature>
<feature type="compositionally biased region" description="Basic and acidic residues" evidence="1">
    <location>
        <begin position="2897"/>
        <end position="2908"/>
    </location>
</feature>
<feature type="compositionally biased region" description="Polar residues" evidence="1">
    <location>
        <begin position="1639"/>
        <end position="1662"/>
    </location>
</feature>
<feature type="compositionally biased region" description="Basic and acidic residues" evidence="1">
    <location>
        <begin position="485"/>
        <end position="495"/>
    </location>
</feature>
<feature type="region of interest" description="Disordered" evidence="1">
    <location>
        <begin position="482"/>
        <end position="551"/>
    </location>
</feature>
<feature type="region of interest" description="Disordered" evidence="1">
    <location>
        <begin position="1074"/>
        <end position="1215"/>
    </location>
</feature>
<protein>
    <recommendedName>
        <fullName evidence="2">Smoothelin domain-containing protein</fullName>
    </recommendedName>
</protein>
<feature type="domain" description="Smoothelin" evidence="2">
    <location>
        <begin position="1033"/>
        <end position="1071"/>
    </location>
</feature>
<feature type="region of interest" description="Disordered" evidence="1">
    <location>
        <begin position="1333"/>
        <end position="1352"/>
    </location>
</feature>
<dbReference type="EMBL" id="GECZ01011083">
    <property type="protein sequence ID" value="JAS58686.1"/>
    <property type="molecule type" value="Transcribed_RNA"/>
</dbReference>
<feature type="compositionally biased region" description="Basic and acidic residues" evidence="1">
    <location>
        <begin position="1529"/>
        <end position="1538"/>
    </location>
</feature>
<feature type="compositionally biased region" description="Polar residues" evidence="1">
    <location>
        <begin position="43"/>
        <end position="77"/>
    </location>
</feature>
<feature type="region of interest" description="Disordered" evidence="1">
    <location>
        <begin position="2994"/>
        <end position="3109"/>
    </location>
</feature>
<feature type="region of interest" description="Disordered" evidence="1">
    <location>
        <begin position="1451"/>
        <end position="1719"/>
    </location>
</feature>
<feature type="compositionally biased region" description="Polar residues" evidence="1">
    <location>
        <begin position="2827"/>
        <end position="2854"/>
    </location>
</feature>
<feature type="region of interest" description="Disordered" evidence="1">
    <location>
        <begin position="579"/>
        <end position="598"/>
    </location>
</feature>
<evidence type="ECO:0000256" key="1">
    <source>
        <dbReference type="SAM" id="MobiDB-lite"/>
    </source>
</evidence>
<feature type="compositionally biased region" description="Basic and acidic residues" evidence="1">
    <location>
        <begin position="32"/>
        <end position="42"/>
    </location>
</feature>
<feature type="region of interest" description="Disordered" evidence="1">
    <location>
        <begin position="2117"/>
        <end position="2141"/>
    </location>
</feature>
<dbReference type="Pfam" id="PF12510">
    <property type="entry name" value="Smoothelin"/>
    <property type="match status" value="2"/>
</dbReference>
<proteinExistence type="predicted"/>
<feature type="compositionally biased region" description="Polar residues" evidence="1">
    <location>
        <begin position="2917"/>
        <end position="2942"/>
    </location>
</feature>
<feature type="compositionally biased region" description="Basic and acidic residues" evidence="1">
    <location>
        <begin position="710"/>
        <end position="729"/>
    </location>
</feature>
<feature type="region of interest" description="Disordered" evidence="1">
    <location>
        <begin position="2487"/>
        <end position="2654"/>
    </location>
</feature>
<feature type="region of interest" description="Disordered" evidence="1">
    <location>
        <begin position="121"/>
        <end position="202"/>
    </location>
</feature>
<feature type="compositionally biased region" description="Polar residues" evidence="1">
    <location>
        <begin position="1613"/>
        <end position="1627"/>
    </location>
</feature>
<feature type="compositionally biased region" description="Low complexity" evidence="1">
    <location>
        <begin position="432"/>
        <end position="441"/>
    </location>
</feature>
<feature type="compositionally biased region" description="Basic and acidic residues" evidence="1">
    <location>
        <begin position="1185"/>
        <end position="1195"/>
    </location>
</feature>
<feature type="compositionally biased region" description="Basic and acidic residues" evidence="1">
    <location>
        <begin position="2117"/>
        <end position="2132"/>
    </location>
</feature>
<feature type="compositionally biased region" description="Low complexity" evidence="1">
    <location>
        <begin position="1131"/>
        <end position="1149"/>
    </location>
</feature>
<feature type="compositionally biased region" description="Basic residues" evidence="1">
    <location>
        <begin position="2181"/>
        <end position="2193"/>
    </location>
</feature>
<feature type="compositionally biased region" description="Low complexity" evidence="1">
    <location>
        <begin position="293"/>
        <end position="316"/>
    </location>
</feature>
<evidence type="ECO:0000259" key="2">
    <source>
        <dbReference type="Pfam" id="PF12510"/>
    </source>
</evidence>
<feature type="region of interest" description="Disordered" evidence="1">
    <location>
        <begin position="2888"/>
        <end position="2980"/>
    </location>
</feature>
<feature type="compositionally biased region" description="Basic and acidic residues" evidence="1">
    <location>
        <begin position="800"/>
        <end position="814"/>
    </location>
</feature>
<feature type="region of interest" description="Disordered" evidence="1">
    <location>
        <begin position="2172"/>
        <end position="2193"/>
    </location>
</feature>
<feature type="region of interest" description="Disordered" evidence="1">
    <location>
        <begin position="1944"/>
        <end position="1986"/>
    </location>
</feature>
<feature type="compositionally biased region" description="Basic and acidic residues" evidence="1">
    <location>
        <begin position="841"/>
        <end position="897"/>
    </location>
</feature>
<feature type="compositionally biased region" description="Basic and acidic residues" evidence="1">
    <location>
        <begin position="1150"/>
        <end position="1161"/>
    </location>
</feature>
<dbReference type="InterPro" id="IPR022189">
    <property type="entry name" value="SMTN"/>
</dbReference>
<feature type="compositionally biased region" description="Low complexity" evidence="1">
    <location>
        <begin position="2402"/>
        <end position="2417"/>
    </location>
</feature>
<feature type="region of interest" description="Disordered" evidence="1">
    <location>
        <begin position="293"/>
        <end position="390"/>
    </location>
</feature>
<feature type="region of interest" description="Disordered" evidence="1">
    <location>
        <begin position="3137"/>
        <end position="3156"/>
    </location>
</feature>
<feature type="compositionally biased region" description="Basic and acidic residues" evidence="1">
    <location>
        <begin position="749"/>
        <end position="772"/>
    </location>
</feature>
<feature type="compositionally biased region" description="Polar residues" evidence="1">
    <location>
        <begin position="121"/>
        <end position="143"/>
    </location>
</feature>
<feature type="compositionally biased region" description="Basic and acidic residues" evidence="1">
    <location>
        <begin position="1695"/>
        <end position="1710"/>
    </location>
</feature>
<feature type="compositionally biased region" description="Basic and acidic residues" evidence="1">
    <location>
        <begin position="1664"/>
        <end position="1680"/>
    </location>
</feature>
<name>A0A1B6G8B6_9HEMI</name>
<feature type="compositionally biased region" description="Low complexity" evidence="1">
    <location>
        <begin position="3138"/>
        <end position="3150"/>
    </location>
</feature>
<feature type="region of interest" description="Disordered" evidence="1">
    <location>
        <begin position="414"/>
        <end position="441"/>
    </location>
</feature>
<sequence>RKTSGPKSPEREPTRTSRRSSIPRADQSAVRKVVETKIEIRSKPTTRIPASTNKTKPGQNPVFRSTRTDSQNSLDKQTTTRTYSSTTTVRKTVERPKEPIKRNVAPQKTVTTTAVISLQKPTVTSQVRQTASSTVSKATTYKRTPSKEITPTKTSTPTNKKTIITTTTKRVASRTNTPKSKPVPNQEETDRSSVPSSPEPIISDKVKSEAFIQQLVKDEITVHGFKDETINLEFTDNDLENEPRPELFPETEDDEEVVNQNHDISDENVHHITEKTINVDSKRKVAQQFMVTIKKPTTPVTPTKTPSKPVTSRSSSGPIKGSPQTSSKTVSLKTTTNKRQTTNTVQKAESLNLIRTNDKNVVQKRQTSKSDISTTKSLQPTKVTNNKQVTETGIASRNVTTAKSATIKRVVPVKKKPVDSVASSSSEDENENVPSVVTPNQQEQQYIEELEEMRRNEELEYASKLTATTNQENQLLSVIVQHPKSSRESSPDHSNRSQPFCTVSDDGGSAPRYADLISEPEDVEVFDPKHTPKLENYSQKQPKFEQVTDLDEESEVEDVKLNVSVADRVTHFIETSKAHTVTPMREEPEPQAPADSPKNVLKAKAMFETIARNQTSVPAPNNKPVDILSRPSIFEARRGQTAPKPVYSDTFPRVKSPEHVQRRGSIHMDYQQQEQVETIQYEENQVDVDEVTSRRTKTPSPVRGTPAPTKPEKKEPASIEKTPSAKKEPVASVKVPEQTPKTDPTSRSVRKEPTPTFDKKRPESVSKPKPFEKTISASAEVSSKRAFFERKVQAQTSPSKENKPYTPNKDRKPLTESIQNKENIRGPSPPRKTSQTTSFIENERKSSRVSPERKVSSPSPTKERKPSLKSESPERKASVSKIVKERRTSFTKEDITTHHTATIQKKDSFTKTTERRTSPSRESPERRAPITEKCFPDHTLKSPFRDTPEQKVPTSPVRDRRPSTPAFSPERSPQRKPSRTSPDRSAKSPERVSPKEVEPVELNKAGKFGVTLRRTSSTNSAGTPRRPSIPGETQEIEDVTDLSLLEIMMEKAVGYEQRRRIRAQIRIVKKNQDDRIKITRQKSPTRSPTRDHKITQEPAARTPDKRPETKRASSPSKSFQERVTEQRSTTRRTTTSTTSAKPTTTTVEHTTTRAVRERSPVDKPLTNGYHSPERSSPILRTTSPQRKESLPDRRSPVSVSSRADTQIRKSSKTEAVEVVTSSVRSQKRTETLVESGVDCITSSYGVGPTDERGRPLFGLRALRRTNTNKQLTDEVEVRREQEHPEVQEPVCDAKGRPLFGGLKALRAQEPVEATMPEQTSTQLRELVERHEKVVRETNGPQDQPRQKPKAKLRDSFILQEEEQSGQGHLAEVNSLNRGLSLRSIIQKHENIANTAGTVRSEMESSHTVVTSRSTVSSDGSVSLNRDVIQGELSAKNGEEPVGKVTRTQYTYQSPQGEDQGINKVTTTTTSLGRRSSGPKITEIEDVHETSERKSSIKSKEVEEVTGRRSVERVTNRKSSLQKSSSEDDEQRRNERFSSQEEDEEVQKISRVSSTSQKYSSSTDSSKRTSSTPTRQTKTSSPSLRRQRSSEDDSAEDKRKTVVRGDSVRALQHKFQQATENAANSAPLRSQAPRAGLILRTSSFTTADQQESVSSTLKQSTALSADKRSGRQSPEKRKESLSDATTMVSRHSPTSDTKRDSITETSRRESLKTSGDSTVTRVTETTTTSFLDNTSRVTGVQDILTRMRNADLVSESGDTDADREARALLNKFLGASVILQGMEQGMRAGTVPDGTPGSAALVSSVEKQRVATTRQKEEDIESIWDEQVLKALLEQCSDYEGRRRLRARLRTVMAEHKACADLVAVTGGSSAANVSGECEPLVSPSVDDSGTESGEDFRLLSPEILAEVQSALTRLEAALPGLDPIRREALVRLVTRLQTCLKLQPPATVPEPLPDPTPPHPQPQPEPPVKRYANRRQRHQRHTVGVSKEELADARRWLIETGQQQASTETSSIPSVESQSSVNLDDKEEKAISQVFRPVIFTPNKPKDLELTREFASEVESFEGETPEEPVVLSAALTYVPKVDSGSSLLEYDPSLVLFTPAQSVQIAVHKAAINKQISEEESKREHNKREESYDSDDGDVSSVEEDQNLMLSQEGLEDAISSAQRLLQIATDNKKSTPGRFHGRSSKKQKMKRANTIDIPKPLNMYEIEGSSPDDFGTANEHRDNHIKSNGVSDKKLSQSSFKPKTESDLKFLAFLQQTSKNEAKAATYNPSARGGQPWTNRFVNIKTAFESKPLDNKQTQLKGSLPSLSQNWQATTSKQADQPVLRQAVQNRSPQPLQNKLPWSSKQEEDGVIIGSLTVKPSPKPQNKFSHAPKSAFKPIEKKPLSQPQKFSMQPQPKPLKPNNQIKQNNQILQKPKVSENKAPQQVVHGKVAPTSSGTVKQLATQKFSGENIPSKPVIKQYPAIQDKQFNAASSVKQHPFVEQISKTANAKNTNVPVNQTPPSQPLSTSIASAHRNFTGQPEPEPVKSVKIPQKNLTKDYVDGSEYSPPKQYINSPPLSKHYSEPFEYPYDHRSSSSHHKPVQEVQPLMPESNSVPYYSQEPAYVQHTTYTQPLANFPQESSYPSPTSSQSKSAFKQLPSRSESVEEYSPKFPEYQKYNGSFVQKEGNHYRHADADQYRSENPKIKTDAKSGQIQTPHLQIRDEPHHKFSDESLVPNPIVLGHIYKSPTEQINQETNSVGSSYETTDSLQYYNPPSIVASSYEPPSLPMYEPPMPPSNNIKPPSITSNLYEHNYSQGSMASSKFSDSSPSIKQYLNIPYDIGQDISPSVNSTSKSPYLEESMNSSAAQSPHWNPQDVEDNEISLSEGTEMQTAVTRVMGHAQCQKAVTVSKRTQHRYDNDRAESETLLRTLLTRSPHSPTMTRPKSLENTPPDTQFSSSLDKPPKNKISNDSYSYPVVTKPPTITPPQNERVQNVQSKPISSAASAFRPLVNNLSKPPEVDSHRLPPVAHSPPTYGKKLESDSRVVQTSTKSSSSLSSYSSKQYESELSPKDHHSVSPSRVTSSTSPSFPNVLQKSESWHQLVKEQMAQGRHPPPKSPRLAKTKSSHTLAFPKQYEAHLTPDTLAVKQSTVDQYLKSSSKSSKSTKQTSKQKKVVTIKLDDNLENVDEAFESLFQEVAKRK</sequence>
<feature type="compositionally biased region" description="Basic residues" evidence="1">
    <location>
        <begin position="1971"/>
        <end position="1981"/>
    </location>
</feature>
<feature type="compositionally biased region" description="Basic and acidic residues" evidence="1">
    <location>
        <begin position="3046"/>
        <end position="3057"/>
    </location>
</feature>
<feature type="compositionally biased region" description="Pro residues" evidence="1">
    <location>
        <begin position="1946"/>
        <end position="1966"/>
    </location>
</feature>
<feature type="region of interest" description="Disordered" evidence="1">
    <location>
        <begin position="2001"/>
        <end position="2023"/>
    </location>
</feature>
<feature type="compositionally biased region" description="Polar residues" evidence="1">
    <location>
        <begin position="831"/>
        <end position="840"/>
    </location>
</feature>
<gene>
    <name evidence="3" type="ORF">g.43565</name>
</gene>
<feature type="compositionally biased region" description="Basic and acidic residues" evidence="1">
    <location>
        <begin position="1205"/>
        <end position="1215"/>
    </location>
</feature>
<feature type="domain" description="Smoothelin" evidence="2">
    <location>
        <begin position="1813"/>
        <end position="1854"/>
    </location>
</feature>
<feature type="compositionally biased region" description="Polar residues" evidence="1">
    <location>
        <begin position="2970"/>
        <end position="2980"/>
    </location>
</feature>
<feature type="compositionally biased region" description="Low complexity" evidence="1">
    <location>
        <begin position="192"/>
        <end position="201"/>
    </location>
</feature>
<feature type="compositionally biased region" description="Low complexity" evidence="1">
    <location>
        <begin position="147"/>
        <end position="169"/>
    </location>
</feature>
<feature type="region of interest" description="Disordered" evidence="1">
    <location>
        <begin position="2673"/>
        <end position="2697"/>
    </location>
</feature>
<feature type="non-terminal residue" evidence="3">
    <location>
        <position position="1"/>
    </location>
</feature>
<feature type="compositionally biased region" description="Low complexity" evidence="1">
    <location>
        <begin position="2010"/>
        <end position="2020"/>
    </location>
</feature>
<feature type="compositionally biased region" description="Basic and acidic residues" evidence="1">
    <location>
        <begin position="2673"/>
        <end position="2691"/>
    </location>
</feature>
<feature type="compositionally biased region" description="Polar residues" evidence="1">
    <location>
        <begin position="1013"/>
        <end position="1022"/>
    </location>
</feature>
<feature type="region of interest" description="Disordered" evidence="1">
    <location>
        <begin position="2827"/>
        <end position="2858"/>
    </location>
</feature>
<feature type="compositionally biased region" description="Low complexity" evidence="1">
    <location>
        <begin position="2620"/>
        <end position="2635"/>
    </location>
</feature>